<feature type="transmembrane region" description="Helical" evidence="8">
    <location>
        <begin position="524"/>
        <end position="548"/>
    </location>
</feature>
<dbReference type="EMBL" id="BMLT01000003">
    <property type="protein sequence ID" value="GGO79013.1"/>
    <property type="molecule type" value="Genomic_DNA"/>
</dbReference>
<feature type="transmembrane region" description="Helical" evidence="8">
    <location>
        <begin position="188"/>
        <end position="211"/>
    </location>
</feature>
<dbReference type="AlphaFoldDB" id="A0A918DRJ0"/>
<dbReference type="PANTHER" id="PTHR30047">
    <property type="entry name" value="HIGH-AFFINITY CHOLINE TRANSPORT PROTEIN-RELATED"/>
    <property type="match status" value="1"/>
</dbReference>
<comment type="subcellular location">
    <subcellularLocation>
        <location evidence="1">Cell membrane</location>
        <topology evidence="1">Multi-pass membrane protein</topology>
    </subcellularLocation>
</comment>
<evidence type="ECO:0000256" key="1">
    <source>
        <dbReference type="ARBA" id="ARBA00004651"/>
    </source>
</evidence>
<evidence type="ECO:0000256" key="7">
    <source>
        <dbReference type="ARBA" id="ARBA00023136"/>
    </source>
</evidence>
<evidence type="ECO:0000256" key="8">
    <source>
        <dbReference type="SAM" id="Phobius"/>
    </source>
</evidence>
<organism evidence="9 10">
    <name type="scientific">Marinobacterium nitratireducens</name>
    <dbReference type="NCBI Taxonomy" id="518897"/>
    <lineage>
        <taxon>Bacteria</taxon>
        <taxon>Pseudomonadati</taxon>
        <taxon>Pseudomonadota</taxon>
        <taxon>Gammaproteobacteria</taxon>
        <taxon>Oceanospirillales</taxon>
        <taxon>Oceanospirillaceae</taxon>
        <taxon>Marinobacterium</taxon>
    </lineage>
</organism>
<keyword evidence="6 8" id="KW-1133">Transmembrane helix</keyword>
<name>A0A918DRJ0_9GAMM</name>
<feature type="transmembrane region" description="Helical" evidence="8">
    <location>
        <begin position="101"/>
        <end position="121"/>
    </location>
</feature>
<keyword evidence="10" id="KW-1185">Reference proteome</keyword>
<proteinExistence type="inferred from homology"/>
<keyword evidence="4" id="KW-1003">Cell membrane</keyword>
<sequence>MLSSEKIDALIEPRGVLKGLNSTLGITAITMIVFFMLYAILLGKTANEQFLGLKTWIESTLGWYYVVMMFLAFLVCMYVTFSRVGRIRLGRDDDRPEFSNFAWFSMLFGCGTGAALLFFGVSEPMIHFASGWSGGNPFLSHEVKAAVAAFFEAKEAALASGLLPGDEGFPVPSDLVAEAAAGGIKLTIFHWGTIAWAMYGIVGLSLAYFAFRKGLPLSMRSALYPLIGNRIYGPIGHTVDILTVFGTIFGISTTLGLGVEQIGAGLVSLGLLAEKTQTVTIVSIVLITIIATASATSGVARGIKVLSTLNSWICIAILSYFLLASNANYLIASSVTAMGDYISDAISMTLWTARSPEERVWQGGWTIFYWGWWIAWAGFVGMFIARISRGRTIREFMLGVMFIPSIVALVWFGILGSAGIYEAIYGTDMSIYNAAVNNWDYAGAFYNIFDVLTPGIISTIAKAAALAVVVIFFVTSADSGTLVLGRLLAFGRRPPVQQRIIWGSVLGAVTLILLVLGGDQAMKSLQAASIAGALPFTFVLLGMMIGLLKSLRQDGETIVENEAHIKRMIERELADLS</sequence>
<evidence type="ECO:0000256" key="2">
    <source>
        <dbReference type="ARBA" id="ARBA00005658"/>
    </source>
</evidence>
<feature type="transmembrane region" description="Helical" evidence="8">
    <location>
        <begin position="397"/>
        <end position="421"/>
    </location>
</feature>
<evidence type="ECO:0000256" key="6">
    <source>
        <dbReference type="ARBA" id="ARBA00022989"/>
    </source>
</evidence>
<protein>
    <submittedName>
        <fullName evidence="9">Choline transporter</fullName>
    </submittedName>
</protein>
<evidence type="ECO:0000256" key="4">
    <source>
        <dbReference type="ARBA" id="ARBA00022475"/>
    </source>
</evidence>
<dbReference type="GO" id="GO:0022857">
    <property type="term" value="F:transmembrane transporter activity"/>
    <property type="evidence" value="ECO:0007669"/>
    <property type="project" value="InterPro"/>
</dbReference>
<evidence type="ECO:0000256" key="3">
    <source>
        <dbReference type="ARBA" id="ARBA00022448"/>
    </source>
</evidence>
<dbReference type="InterPro" id="IPR000060">
    <property type="entry name" value="BCCT_transptr"/>
</dbReference>
<dbReference type="RefSeq" id="WP_188859520.1">
    <property type="nucleotide sequence ID" value="NZ_BMLT01000003.1"/>
</dbReference>
<accession>A0A918DRJ0</accession>
<dbReference type="Proteomes" id="UP000599578">
    <property type="component" value="Unassembled WGS sequence"/>
</dbReference>
<feature type="transmembrane region" description="Helical" evidence="8">
    <location>
        <begin position="20"/>
        <end position="41"/>
    </location>
</feature>
<evidence type="ECO:0000256" key="5">
    <source>
        <dbReference type="ARBA" id="ARBA00022692"/>
    </source>
</evidence>
<dbReference type="PANTHER" id="PTHR30047:SF7">
    <property type="entry name" value="HIGH-AFFINITY CHOLINE TRANSPORT PROTEIN"/>
    <property type="match status" value="1"/>
</dbReference>
<keyword evidence="5 8" id="KW-0812">Transmembrane</keyword>
<gene>
    <name evidence="9" type="ORF">GCM10011348_12260</name>
</gene>
<dbReference type="Pfam" id="PF02028">
    <property type="entry name" value="BCCT"/>
    <property type="match status" value="2"/>
</dbReference>
<feature type="transmembrane region" description="Helical" evidence="8">
    <location>
        <begin position="239"/>
        <end position="259"/>
    </location>
</feature>
<dbReference type="PROSITE" id="PS01303">
    <property type="entry name" value="BCCT"/>
    <property type="match status" value="1"/>
</dbReference>
<evidence type="ECO:0000313" key="9">
    <source>
        <dbReference type="EMBL" id="GGO79013.1"/>
    </source>
</evidence>
<feature type="transmembrane region" description="Helical" evidence="8">
    <location>
        <begin position="500"/>
        <end position="518"/>
    </location>
</feature>
<comment type="similarity">
    <text evidence="2">Belongs to the BCCT transporter (TC 2.A.15) family.</text>
</comment>
<dbReference type="GO" id="GO:0005886">
    <property type="term" value="C:plasma membrane"/>
    <property type="evidence" value="ECO:0007669"/>
    <property type="project" value="UniProtKB-SubCell"/>
</dbReference>
<feature type="transmembrane region" description="Helical" evidence="8">
    <location>
        <begin position="279"/>
        <end position="300"/>
    </location>
</feature>
<keyword evidence="7 8" id="KW-0472">Membrane</keyword>
<keyword evidence="3" id="KW-0813">Transport</keyword>
<feature type="transmembrane region" description="Helical" evidence="8">
    <location>
        <begin position="312"/>
        <end position="331"/>
    </location>
</feature>
<comment type="caution">
    <text evidence="9">The sequence shown here is derived from an EMBL/GenBank/DDBJ whole genome shotgun (WGS) entry which is preliminary data.</text>
</comment>
<feature type="transmembrane region" description="Helical" evidence="8">
    <location>
        <begin position="61"/>
        <end position="81"/>
    </location>
</feature>
<dbReference type="InterPro" id="IPR018093">
    <property type="entry name" value="BCCT_CS"/>
</dbReference>
<feature type="transmembrane region" description="Helical" evidence="8">
    <location>
        <begin position="367"/>
        <end position="385"/>
    </location>
</feature>
<reference evidence="9 10" key="1">
    <citation type="journal article" date="2014" name="Int. J. Syst. Evol. Microbiol.">
        <title>Complete genome sequence of Corynebacterium casei LMG S-19264T (=DSM 44701T), isolated from a smear-ripened cheese.</title>
        <authorList>
            <consortium name="US DOE Joint Genome Institute (JGI-PGF)"/>
            <person name="Walter F."/>
            <person name="Albersmeier A."/>
            <person name="Kalinowski J."/>
            <person name="Ruckert C."/>
        </authorList>
    </citation>
    <scope>NUCLEOTIDE SEQUENCE [LARGE SCALE GENOMIC DNA]</scope>
    <source>
        <strain evidence="9 10">CGMCC 1.7286</strain>
    </source>
</reference>
<evidence type="ECO:0000313" key="10">
    <source>
        <dbReference type="Proteomes" id="UP000599578"/>
    </source>
</evidence>